<keyword evidence="5" id="KW-0813">Transport</keyword>
<feature type="transmembrane region" description="Helical" evidence="5">
    <location>
        <begin position="122"/>
        <end position="139"/>
    </location>
</feature>
<keyword evidence="3 5" id="KW-1133">Transmembrane helix</keyword>
<comment type="catalytic activity">
    <reaction evidence="5">
        <text>a quinone + NADH + 5 H(+)(in) = a quinol + NAD(+) + 4 H(+)(out)</text>
        <dbReference type="Rhea" id="RHEA:57888"/>
        <dbReference type="ChEBI" id="CHEBI:15378"/>
        <dbReference type="ChEBI" id="CHEBI:24646"/>
        <dbReference type="ChEBI" id="CHEBI:57540"/>
        <dbReference type="ChEBI" id="CHEBI:57945"/>
        <dbReference type="ChEBI" id="CHEBI:132124"/>
    </reaction>
</comment>
<dbReference type="PRINTS" id="PR01434">
    <property type="entry name" value="NADHDHGNASE5"/>
</dbReference>
<dbReference type="PANTHER" id="PTHR22773">
    <property type="entry name" value="NADH DEHYDROGENASE"/>
    <property type="match status" value="1"/>
</dbReference>
<dbReference type="Proteomes" id="UP000732377">
    <property type="component" value="Unassembled WGS sequence"/>
</dbReference>
<comment type="similarity">
    <text evidence="5">Belongs to the complex I subunit 2 family.</text>
</comment>
<evidence type="ECO:0000256" key="3">
    <source>
        <dbReference type="ARBA" id="ARBA00022989"/>
    </source>
</evidence>
<dbReference type="GO" id="GO:0050136">
    <property type="term" value="F:NADH dehydrogenase (quinone) (non-electrogenic) activity"/>
    <property type="evidence" value="ECO:0007669"/>
    <property type="project" value="UniProtKB-UniRule"/>
</dbReference>
<feature type="transmembrane region" description="Helical" evidence="5">
    <location>
        <begin position="178"/>
        <end position="199"/>
    </location>
</feature>
<feature type="transmembrane region" description="Helical" evidence="5">
    <location>
        <begin position="433"/>
        <end position="453"/>
    </location>
</feature>
<dbReference type="AlphaFoldDB" id="A0A953I7S2"/>
<feature type="transmembrane region" description="Helical" evidence="5">
    <location>
        <begin position="356"/>
        <end position="377"/>
    </location>
</feature>
<evidence type="ECO:0000256" key="5">
    <source>
        <dbReference type="HAMAP-Rule" id="MF_00445"/>
    </source>
</evidence>
<feature type="transmembrane region" description="Helical" evidence="5">
    <location>
        <begin position="83"/>
        <end position="110"/>
    </location>
</feature>
<comment type="caution">
    <text evidence="8">The sequence shown here is derived from an EMBL/GenBank/DDBJ whole genome shotgun (WGS) entry which is preliminary data.</text>
</comment>
<dbReference type="RefSeq" id="WP_273378781.1">
    <property type="nucleotide sequence ID" value="NZ_PIUK01000046.1"/>
</dbReference>
<dbReference type="EC" id="7.1.1.-" evidence="5"/>
<dbReference type="NCBIfam" id="TIGR01770">
    <property type="entry name" value="NDH_I_N"/>
    <property type="match status" value="1"/>
</dbReference>
<feature type="transmembrane region" description="Helical" evidence="5">
    <location>
        <begin position="398"/>
        <end position="421"/>
    </location>
</feature>
<dbReference type="GO" id="GO:0048038">
    <property type="term" value="F:quinone binding"/>
    <property type="evidence" value="ECO:0007669"/>
    <property type="project" value="UniProtKB-KW"/>
</dbReference>
<keyword evidence="5" id="KW-0874">Quinone</keyword>
<evidence type="ECO:0000313" key="8">
    <source>
        <dbReference type="EMBL" id="MBY6275898.1"/>
    </source>
</evidence>
<feature type="transmembrane region" description="Helical" evidence="5">
    <location>
        <begin position="300"/>
        <end position="317"/>
    </location>
</feature>
<evidence type="ECO:0000259" key="7">
    <source>
        <dbReference type="Pfam" id="PF00361"/>
    </source>
</evidence>
<dbReference type="InterPro" id="IPR001750">
    <property type="entry name" value="ND/Mrp_TM"/>
</dbReference>
<feature type="transmembrane region" description="Helical" evidence="5">
    <location>
        <begin position="145"/>
        <end position="166"/>
    </location>
</feature>
<evidence type="ECO:0000256" key="6">
    <source>
        <dbReference type="RuleBase" id="RU000320"/>
    </source>
</evidence>
<dbReference type="InterPro" id="IPR010096">
    <property type="entry name" value="NADH-Q_OxRdtase_suN/2"/>
</dbReference>
<evidence type="ECO:0000256" key="2">
    <source>
        <dbReference type="ARBA" id="ARBA00022692"/>
    </source>
</evidence>
<comment type="subcellular location">
    <subcellularLocation>
        <location evidence="5">Cell membrane</location>
        <topology evidence="5">Multi-pass membrane protein</topology>
    </subcellularLocation>
    <subcellularLocation>
        <location evidence="1">Endomembrane system</location>
        <topology evidence="1">Multi-pass membrane protein</topology>
    </subcellularLocation>
    <subcellularLocation>
        <location evidence="6">Membrane</location>
        <topology evidence="6">Multi-pass membrane protein</topology>
    </subcellularLocation>
</comment>
<keyword evidence="5" id="KW-1003">Cell membrane</keyword>
<evidence type="ECO:0000256" key="1">
    <source>
        <dbReference type="ARBA" id="ARBA00004127"/>
    </source>
</evidence>
<dbReference type="Pfam" id="PF00361">
    <property type="entry name" value="Proton_antipo_M"/>
    <property type="match status" value="1"/>
</dbReference>
<proteinExistence type="inferred from homology"/>
<dbReference type="GO" id="GO:0008137">
    <property type="term" value="F:NADH dehydrogenase (ubiquinone) activity"/>
    <property type="evidence" value="ECO:0007669"/>
    <property type="project" value="InterPro"/>
</dbReference>
<feature type="transmembrane region" description="Helical" evidence="5">
    <location>
        <begin position="44"/>
        <end position="63"/>
    </location>
</feature>
<keyword evidence="4 5" id="KW-0472">Membrane</keyword>
<feature type="transmembrane region" description="Helical" evidence="5">
    <location>
        <begin position="219"/>
        <end position="243"/>
    </location>
</feature>
<gene>
    <name evidence="5" type="primary">nuoN</name>
    <name evidence="8" type="ORF">CWE10_06685</name>
</gene>
<comment type="subunit">
    <text evidence="5">NDH-1 is composed of 14 different subunits. Subunits NuoA, H, J, K, L, M, N constitute the membrane sector of the complex.</text>
</comment>
<sequence>MPGVVSWSQLVNPSYVAILPHLIVTATLLVVIVLDAYFKEKRSLVWVTLGGVVLAMLSIWYTASDPQIQAGIAAGRPPEFWGGMIIADGFTFFMNGVLLGIAALVILLSADYVGKFLRGAHMEFYEIILAVTLGMMFMVSSRDLLTIYIGLELTSISSYVLAGILRKDAKSNEAALKYFLTGATASAVLLFGLSLIYGVTGSTRLPEVAAALAGGSHVVAAAGPALTPLLVAGMAFLMVGFGFKVAAVPVHQWAPDVYEGAPTPVTAFFSAGPKGAAMAAILRVFVGGLGVAPFTDKWALIWALAAAASMTVGNLVALQQSNIKRMMAYSSIAQAGYILVGVAASGLQSVEGISSVLFYVMAYAVTNLGIFAVLTHMDQEGGWVEVDNYAGLAKRNPLYAWALLLFFVSLIGIPPTVGFLGKFFLFRAAAASGYLWLAVLMAVNSVISVGYYYRVVKVMFLDQSDYPALTPSTGISATVLLSLLGVVALTIFANPFVQWTAQSAALLH</sequence>
<evidence type="ECO:0000256" key="4">
    <source>
        <dbReference type="ARBA" id="ARBA00023136"/>
    </source>
</evidence>
<feature type="domain" description="NADH:quinone oxidoreductase/Mrp antiporter transmembrane" evidence="7">
    <location>
        <begin position="141"/>
        <end position="448"/>
    </location>
</feature>
<dbReference type="GO" id="GO:0005886">
    <property type="term" value="C:plasma membrane"/>
    <property type="evidence" value="ECO:0007669"/>
    <property type="project" value="UniProtKB-SubCell"/>
</dbReference>
<organism evidence="8 9">
    <name type="scientific">Symbiobacterium thermophilum</name>
    <dbReference type="NCBI Taxonomy" id="2734"/>
    <lineage>
        <taxon>Bacteria</taxon>
        <taxon>Bacillati</taxon>
        <taxon>Bacillota</taxon>
        <taxon>Clostridia</taxon>
        <taxon>Eubacteriales</taxon>
        <taxon>Symbiobacteriaceae</taxon>
        <taxon>Symbiobacterium</taxon>
    </lineage>
</organism>
<dbReference type="EMBL" id="PIUK01000046">
    <property type="protein sequence ID" value="MBY6275898.1"/>
    <property type="molecule type" value="Genomic_DNA"/>
</dbReference>
<protein>
    <recommendedName>
        <fullName evidence="5">NADH-quinone oxidoreductase subunit N</fullName>
        <ecNumber evidence="5">7.1.1.-</ecNumber>
    </recommendedName>
    <alternativeName>
        <fullName evidence="5">NADH dehydrogenase I subunit N</fullName>
    </alternativeName>
    <alternativeName>
        <fullName evidence="5">NDH-1 subunit N</fullName>
    </alternativeName>
</protein>
<dbReference type="GO" id="GO:0012505">
    <property type="term" value="C:endomembrane system"/>
    <property type="evidence" value="ECO:0007669"/>
    <property type="project" value="UniProtKB-SubCell"/>
</dbReference>
<reference evidence="8" key="1">
    <citation type="submission" date="2017-11" db="EMBL/GenBank/DDBJ databases">
        <title>Three new genomes from thermophilic consortium.</title>
        <authorList>
            <person name="Quaggio R."/>
            <person name="Amgarten D."/>
            <person name="Setubal J.C."/>
        </authorList>
    </citation>
    <scope>NUCLEOTIDE SEQUENCE</scope>
    <source>
        <strain evidence="8">ZCTH01-B2</strain>
    </source>
</reference>
<accession>A0A953I7S2</accession>
<keyword evidence="5" id="KW-1278">Translocase</keyword>
<feature type="transmembrane region" description="Helical" evidence="5">
    <location>
        <begin position="474"/>
        <end position="493"/>
    </location>
</feature>
<feature type="transmembrane region" description="Helical" evidence="5">
    <location>
        <begin position="15"/>
        <end position="37"/>
    </location>
</feature>
<dbReference type="GO" id="GO:0042773">
    <property type="term" value="P:ATP synthesis coupled electron transport"/>
    <property type="evidence" value="ECO:0007669"/>
    <property type="project" value="InterPro"/>
</dbReference>
<name>A0A953I7S2_SYMTR</name>
<keyword evidence="5" id="KW-0520">NAD</keyword>
<keyword evidence="2 5" id="KW-0812">Transmembrane</keyword>
<evidence type="ECO:0000313" key="9">
    <source>
        <dbReference type="Proteomes" id="UP000732377"/>
    </source>
</evidence>
<dbReference type="HAMAP" id="MF_00445">
    <property type="entry name" value="NDH1_NuoN_1"/>
    <property type="match status" value="1"/>
</dbReference>
<comment type="function">
    <text evidence="5">NDH-1 shuttles electrons from NADH, via FMN and iron-sulfur (Fe-S) centers, to quinones in the respiratory chain. The immediate electron acceptor for the enzyme in this species is believed to be a menaquinone. Couples the redox reaction to proton translocation (for every two electrons transferred, four hydrogen ions are translocated across the cytoplasmic membrane), and thus conserves the redox energy in a proton gradient.</text>
</comment>